<dbReference type="InterPro" id="IPR050439">
    <property type="entry name" value="ADAMTS_ADAMTS-like"/>
</dbReference>
<name>A0A836BUV1_9CHLO</name>
<gene>
    <name evidence="9" type="ORF">HYH03_013024</name>
</gene>
<feature type="domain" description="PSI" evidence="8">
    <location>
        <begin position="592"/>
        <end position="646"/>
    </location>
</feature>
<feature type="domain" description="PSI" evidence="8">
    <location>
        <begin position="1281"/>
        <end position="1322"/>
    </location>
</feature>
<keyword evidence="3" id="KW-0732">Signal</keyword>
<dbReference type="Pfam" id="PF19030">
    <property type="entry name" value="TSP1_ADAMTS"/>
    <property type="match status" value="3"/>
</dbReference>
<dbReference type="InterPro" id="IPR000800">
    <property type="entry name" value="Notch_dom"/>
</dbReference>
<comment type="caution">
    <text evidence="9">The sequence shown here is derived from an EMBL/GenBank/DDBJ whole genome shotgun (WGS) entry which is preliminary data.</text>
</comment>
<dbReference type="Gene3D" id="2.20.100.10">
    <property type="entry name" value="Thrombospondin type-1 (TSP1) repeat"/>
    <property type="match status" value="4"/>
</dbReference>
<evidence type="ECO:0000256" key="2">
    <source>
        <dbReference type="ARBA" id="ARBA00022525"/>
    </source>
</evidence>
<evidence type="ECO:0000313" key="9">
    <source>
        <dbReference type="EMBL" id="KAG2488334.1"/>
    </source>
</evidence>
<sequence length="1464" mass="151487">MISPAAEWTALHAASSGISWRAWGQEAFGGNAIEAAAFYVVFKAMPVGMEHCFRRAAISYTYLPPGHADHPLTGAGAPGRAGRYSGMTADELKQAFHYLNASGFYNSSELSGGSQRRRLHGFLGSMWDGTKKAASAVGRAVDTVTDAVVSGAKKVGDTVVSVGEAVGTAAEVAVDLVMGEPVEFGGKQTIDLLNVNYGGQVGAAVTRRLPLRGGTLSTRADVSISCEDCYAHIQAGVNYEMVIVPQQEWPFIRVEHVRTSLFGDLVINAGVLLEASVASTLSLDPVTLIKDTHLRTIAFTIGVVPVTLSLYAGLQGRGSIAVSTVGTLSSGFRYSKYIEMGTEFRHQWGEFRQIPTQVFSNFQWQPLKATLTGTAAVEVVISPAFTIRIWELVPLVLSPELTLGAEATLNGKGCSGLGYGLYYSLALALSLDKLTVTIPVIKKKLEFGSPWLPVSWTWPLLAKTYPTCDLCSGCIPLPGAPKDSTYWYTGDWAACTQACGGGTRSRPVECRRKGSPSRAEEAVSDSECGQWAKPPASQACNQQACAQQQAPPCPAACTQALLGNDQCDQECMVAECGYDNGSCQKQLEVATRCLAATNCIDCLLMDSCGWCSPTARCMPGSYSGPFSTFTCSAKTPDEGWWTGQCVADEGRLRVLSPAAGDFLEAGRSYTLSWSGGAGAVQMYIRADPQAQLATGQGLPTGLYSSTSRSFQWQVPAGVPSSNLYQLVLYSATDDSNFGVSKVFRVKGKTEAYEWTTDAWGRCSMFCGGGTRSRAVGCRRLSDLATVADALCNAGAKPSVSESCNTFPCQDTCPGVGVCADGGCDRCSCVRESVGLGEFCGTRHQLYPGTTWGCDVSLSGYVKYQECCRRQGFLCDDGCTGKAKWIQTDSWACSKPCGGGTQKRSFKCQGYYNTGQSNTCYDYQCGGSDPALLAYECNTQPCPVYTWQAEDWAPCTRACATGTQTRVIKCRVGASNDTSGAVVADSLCNAAAKPAASQPCNTDECPEVPLISLGPPASSVFAAGASIGLTWSGGKGYGLVSVEVALVASPLSSRPPSTPGELTWQQGGSLPTRVDNTGSAVWAVPPGWPTGWYLVRFVSGSSGANIRAADGPIGIQGQVPYTLFLVPFEEGAALNGEVELTLQGALGTTTASSLSLEAAPAQVRGVRAFEVQGPDVGDVLGLTLALLVSAPALPPIAAVAIGPSGRPYKLSFGSGVGPGETVPAAACGGLNGSCVACAQAPGCGYCGATGECMPFGAGGRTPAAGSCPAVAWATAAAACPDRCAAFRACGSCLAVAGCGWCAESCSCARADPGSLEPAAITCPADKWLASEGSGGGPDSAAATCAPLNAGSACQEEPVRAAATGLLLAPPAGGGDPFVFLSGSGSTEITTCGAVSCGSYGTVQRNRLRADNVCAASPAPAALATGLAAAALAVAAAAQAAAPEAAVTTAASAPAATPRVRQWQRL</sequence>
<dbReference type="PROSITE" id="PS50092">
    <property type="entry name" value="TSP1"/>
    <property type="match status" value="3"/>
</dbReference>
<dbReference type="GO" id="GO:0031012">
    <property type="term" value="C:extracellular matrix"/>
    <property type="evidence" value="ECO:0007669"/>
    <property type="project" value="TreeGrafter"/>
</dbReference>
<keyword evidence="2" id="KW-0964">Secreted</keyword>
<dbReference type="GO" id="GO:0005576">
    <property type="term" value="C:extracellular region"/>
    <property type="evidence" value="ECO:0007669"/>
    <property type="project" value="UniProtKB-SubCell"/>
</dbReference>
<comment type="subcellular location">
    <subcellularLocation>
        <location evidence="1">Secreted</location>
    </subcellularLocation>
</comment>
<proteinExistence type="predicted"/>
<feature type="domain" description="LNR" evidence="7">
    <location>
        <begin position="546"/>
        <end position="584"/>
    </location>
</feature>
<dbReference type="Pfam" id="PF00066">
    <property type="entry name" value="Notch"/>
    <property type="match status" value="1"/>
</dbReference>
<keyword evidence="4" id="KW-0677">Repeat</keyword>
<dbReference type="InterPro" id="IPR000884">
    <property type="entry name" value="TSP1_rpt"/>
</dbReference>
<evidence type="ECO:0000259" key="8">
    <source>
        <dbReference type="SMART" id="SM00423"/>
    </source>
</evidence>
<dbReference type="EMBL" id="JAEHOE010000084">
    <property type="protein sequence ID" value="KAG2488334.1"/>
    <property type="molecule type" value="Genomic_DNA"/>
</dbReference>
<evidence type="ECO:0000256" key="4">
    <source>
        <dbReference type="ARBA" id="ARBA00022737"/>
    </source>
</evidence>
<evidence type="ECO:0000313" key="10">
    <source>
        <dbReference type="Proteomes" id="UP000612055"/>
    </source>
</evidence>
<dbReference type="PANTHER" id="PTHR13723">
    <property type="entry name" value="ADAMTS A DISINTEGRIN AND METALLOPROTEASE WITH THROMBOSPONDIN MOTIFS PROTEASE"/>
    <property type="match status" value="1"/>
</dbReference>
<dbReference type="PANTHER" id="PTHR13723:SF200">
    <property type="entry name" value="ADAM METALLOPEPTIDASE WITH THROMBOSPONDIN TYPE 1 MOTIF B, ISOFORM B"/>
    <property type="match status" value="1"/>
</dbReference>
<accession>A0A836BUV1</accession>
<protein>
    <submittedName>
        <fullName evidence="9">Uncharacterized protein</fullName>
    </submittedName>
</protein>
<dbReference type="OrthoDB" id="548529at2759"/>
<keyword evidence="6" id="KW-0325">Glycoprotein</keyword>
<keyword evidence="10" id="KW-1185">Reference proteome</keyword>
<dbReference type="SMART" id="SM00209">
    <property type="entry name" value="TSP1"/>
    <property type="match status" value="4"/>
</dbReference>
<dbReference type="Proteomes" id="UP000612055">
    <property type="component" value="Unassembled WGS sequence"/>
</dbReference>
<evidence type="ECO:0000256" key="6">
    <source>
        <dbReference type="ARBA" id="ARBA00023180"/>
    </source>
</evidence>
<evidence type="ECO:0000259" key="7">
    <source>
        <dbReference type="SMART" id="SM00004"/>
    </source>
</evidence>
<dbReference type="SMART" id="SM00004">
    <property type="entry name" value="NL"/>
    <property type="match status" value="1"/>
</dbReference>
<dbReference type="InterPro" id="IPR016201">
    <property type="entry name" value="PSI"/>
</dbReference>
<evidence type="ECO:0000256" key="1">
    <source>
        <dbReference type="ARBA" id="ARBA00004613"/>
    </source>
</evidence>
<evidence type="ECO:0000256" key="5">
    <source>
        <dbReference type="ARBA" id="ARBA00023157"/>
    </source>
</evidence>
<dbReference type="Pfam" id="PF10342">
    <property type="entry name" value="Kre9_KNH"/>
    <property type="match status" value="1"/>
</dbReference>
<evidence type="ECO:0000256" key="3">
    <source>
        <dbReference type="ARBA" id="ARBA00022729"/>
    </source>
</evidence>
<dbReference type="FunFam" id="2.20.100.10:FF:000005">
    <property type="entry name" value="ADAM metallopeptidase with thrombospondin type 1 motif 9"/>
    <property type="match status" value="2"/>
</dbReference>
<dbReference type="GO" id="GO:0006508">
    <property type="term" value="P:proteolysis"/>
    <property type="evidence" value="ECO:0007669"/>
    <property type="project" value="TreeGrafter"/>
</dbReference>
<keyword evidence="5" id="KW-1015">Disulfide bond</keyword>
<dbReference type="SMART" id="SM00423">
    <property type="entry name" value="PSI"/>
    <property type="match status" value="3"/>
</dbReference>
<dbReference type="GO" id="GO:0004222">
    <property type="term" value="F:metalloendopeptidase activity"/>
    <property type="evidence" value="ECO:0007669"/>
    <property type="project" value="TreeGrafter"/>
</dbReference>
<organism evidence="9 10">
    <name type="scientific">Edaphochlamys debaryana</name>
    <dbReference type="NCBI Taxonomy" id="47281"/>
    <lineage>
        <taxon>Eukaryota</taxon>
        <taxon>Viridiplantae</taxon>
        <taxon>Chlorophyta</taxon>
        <taxon>core chlorophytes</taxon>
        <taxon>Chlorophyceae</taxon>
        <taxon>CS clade</taxon>
        <taxon>Chlamydomonadales</taxon>
        <taxon>Chlamydomonadales incertae sedis</taxon>
        <taxon>Edaphochlamys</taxon>
    </lineage>
</organism>
<feature type="domain" description="PSI" evidence="8">
    <location>
        <begin position="1225"/>
        <end position="1279"/>
    </location>
</feature>
<dbReference type="InterPro" id="IPR018466">
    <property type="entry name" value="Kre9/Knh1-like_N"/>
</dbReference>
<dbReference type="GO" id="GO:0030198">
    <property type="term" value="P:extracellular matrix organization"/>
    <property type="evidence" value="ECO:0007669"/>
    <property type="project" value="TreeGrafter"/>
</dbReference>
<dbReference type="InterPro" id="IPR036383">
    <property type="entry name" value="TSP1_rpt_sf"/>
</dbReference>
<dbReference type="SUPFAM" id="SSF82895">
    <property type="entry name" value="TSP-1 type 1 repeat"/>
    <property type="match status" value="3"/>
</dbReference>
<reference evidence="9" key="1">
    <citation type="journal article" date="2020" name="bioRxiv">
        <title>Comparative genomics of Chlamydomonas.</title>
        <authorList>
            <person name="Craig R.J."/>
            <person name="Hasan A.R."/>
            <person name="Ness R.W."/>
            <person name="Keightley P.D."/>
        </authorList>
    </citation>
    <scope>NUCLEOTIDE SEQUENCE</scope>
    <source>
        <strain evidence="9">CCAP 11/70</strain>
    </source>
</reference>